<keyword evidence="4" id="KW-1134">Transmembrane beta strand</keyword>
<evidence type="ECO:0000256" key="2">
    <source>
        <dbReference type="ARBA" id="ARBA00009450"/>
    </source>
</evidence>
<keyword evidence="10" id="KW-0626">Porin</keyword>
<keyword evidence="6" id="KW-0812">Transmembrane</keyword>
<evidence type="ECO:0000256" key="6">
    <source>
        <dbReference type="ARBA" id="ARBA00022692"/>
    </source>
</evidence>
<keyword evidence="9" id="KW-0406">Ion transport</keyword>
<evidence type="ECO:0000256" key="7">
    <source>
        <dbReference type="ARBA" id="ARBA00022729"/>
    </source>
</evidence>
<dbReference type="PANTHER" id="PTHR33619:SF3">
    <property type="entry name" value="POLYSACCHARIDE EXPORT PROTEIN GFCE-RELATED"/>
    <property type="match status" value="1"/>
</dbReference>
<dbReference type="AlphaFoldDB" id="A0A7G9SBR9"/>
<evidence type="ECO:0000256" key="14">
    <source>
        <dbReference type="ARBA" id="ARBA00023288"/>
    </source>
</evidence>
<dbReference type="Pfam" id="PF02563">
    <property type="entry name" value="Poly_export"/>
    <property type="match status" value="1"/>
</dbReference>
<comment type="similarity">
    <text evidence="2">Belongs to the BexD/CtrA/VexA family.</text>
</comment>
<keyword evidence="14" id="KW-0449">Lipoprotein</keyword>
<dbReference type="GO" id="GO:0046930">
    <property type="term" value="C:pore complex"/>
    <property type="evidence" value="ECO:0007669"/>
    <property type="project" value="UniProtKB-KW"/>
</dbReference>
<gene>
    <name evidence="18" type="ORF">H9L12_01250</name>
</gene>
<dbReference type="GO" id="GO:0006811">
    <property type="term" value="P:monoatomic ion transport"/>
    <property type="evidence" value="ECO:0007669"/>
    <property type="project" value="UniProtKB-KW"/>
</dbReference>
<evidence type="ECO:0000256" key="10">
    <source>
        <dbReference type="ARBA" id="ARBA00023114"/>
    </source>
</evidence>
<evidence type="ECO:0000259" key="17">
    <source>
        <dbReference type="Pfam" id="PF22461"/>
    </source>
</evidence>
<keyword evidence="7 15" id="KW-0732">Signal</keyword>
<evidence type="ECO:0000259" key="16">
    <source>
        <dbReference type="Pfam" id="PF02563"/>
    </source>
</evidence>
<dbReference type="KEGG" id="srhi:H9L12_01250"/>
<reference evidence="18 19" key="1">
    <citation type="submission" date="2020-08" db="EMBL/GenBank/DDBJ databases">
        <title>Genome sequence of Sphingomonas rhizophila KACC 19189T.</title>
        <authorList>
            <person name="Hyun D.-W."/>
            <person name="Bae J.-W."/>
        </authorList>
    </citation>
    <scope>NUCLEOTIDE SEQUENCE [LARGE SCALE GENOMIC DNA]</scope>
    <source>
        <strain evidence="18 19">KACC 19189</strain>
    </source>
</reference>
<evidence type="ECO:0000256" key="5">
    <source>
        <dbReference type="ARBA" id="ARBA00022597"/>
    </source>
</evidence>
<keyword evidence="12" id="KW-0564">Palmitate</keyword>
<dbReference type="GO" id="GO:0015288">
    <property type="term" value="F:porin activity"/>
    <property type="evidence" value="ECO:0007669"/>
    <property type="project" value="UniProtKB-KW"/>
</dbReference>
<dbReference type="Gene3D" id="3.30.1950.10">
    <property type="entry name" value="wza like domain"/>
    <property type="match status" value="1"/>
</dbReference>
<dbReference type="RefSeq" id="WP_187542286.1">
    <property type="nucleotide sequence ID" value="NZ_CP060717.1"/>
</dbReference>
<evidence type="ECO:0000256" key="9">
    <source>
        <dbReference type="ARBA" id="ARBA00023065"/>
    </source>
</evidence>
<organism evidence="18 19">
    <name type="scientific">Sphingomonas rhizophila</name>
    <dbReference type="NCBI Taxonomy" id="2071607"/>
    <lineage>
        <taxon>Bacteria</taxon>
        <taxon>Pseudomonadati</taxon>
        <taxon>Pseudomonadota</taxon>
        <taxon>Alphaproteobacteria</taxon>
        <taxon>Sphingomonadales</taxon>
        <taxon>Sphingomonadaceae</taxon>
        <taxon>Sphingomonas</taxon>
    </lineage>
</organism>
<evidence type="ECO:0000256" key="15">
    <source>
        <dbReference type="SAM" id="SignalP"/>
    </source>
</evidence>
<keyword evidence="8" id="KW-0625">Polysaccharide transport</keyword>
<keyword evidence="19" id="KW-1185">Reference proteome</keyword>
<evidence type="ECO:0000256" key="13">
    <source>
        <dbReference type="ARBA" id="ARBA00023237"/>
    </source>
</evidence>
<feature type="domain" description="SLBB" evidence="17">
    <location>
        <begin position="237"/>
        <end position="320"/>
    </location>
</feature>
<name>A0A7G9SBR9_9SPHN</name>
<evidence type="ECO:0000313" key="18">
    <source>
        <dbReference type="EMBL" id="QNN65294.1"/>
    </source>
</evidence>
<keyword evidence="5" id="KW-0762">Sugar transport</keyword>
<dbReference type="GO" id="GO:0009279">
    <property type="term" value="C:cell outer membrane"/>
    <property type="evidence" value="ECO:0007669"/>
    <property type="project" value="UniProtKB-SubCell"/>
</dbReference>
<dbReference type="EMBL" id="CP060717">
    <property type="protein sequence ID" value="QNN65294.1"/>
    <property type="molecule type" value="Genomic_DNA"/>
</dbReference>
<dbReference type="InterPro" id="IPR054765">
    <property type="entry name" value="SLBB_dom"/>
</dbReference>
<evidence type="ECO:0000256" key="1">
    <source>
        <dbReference type="ARBA" id="ARBA00004571"/>
    </source>
</evidence>
<dbReference type="Pfam" id="PF22461">
    <property type="entry name" value="SLBB_2"/>
    <property type="match status" value="1"/>
</dbReference>
<evidence type="ECO:0000256" key="12">
    <source>
        <dbReference type="ARBA" id="ARBA00023139"/>
    </source>
</evidence>
<dbReference type="PROSITE" id="PS51257">
    <property type="entry name" value="PROKAR_LIPOPROTEIN"/>
    <property type="match status" value="1"/>
</dbReference>
<evidence type="ECO:0000313" key="19">
    <source>
        <dbReference type="Proteomes" id="UP000515955"/>
    </source>
</evidence>
<comment type="subcellular location">
    <subcellularLocation>
        <location evidence="1">Cell outer membrane</location>
        <topology evidence="1">Multi-pass membrane protein</topology>
    </subcellularLocation>
</comment>
<feature type="chain" id="PRO_5028886497" evidence="15">
    <location>
        <begin position="22"/>
        <end position="350"/>
    </location>
</feature>
<sequence>MICRLGALAALSLMIAGCVMPRAGSSYSEVQEASAQGRINLVPVTPSTLPAAPAATGSFPAEFVAAEPVAQDALGPGDTVNIRVIEGGTPTVFTANNGDLGEIPVDERGRVFVPFAGSFQAADRTAAELRVDIARRLRTVVRNPQVDVRPVKVRSRLVSVQGNAAKAGTYPIERGRTRLGELLGEVAPDLKTPEMMDVTVRRDGRAGTVRMADILANPSLDIALRPGDSIVLNAIVQQVTVLGAAGAQGQVRIERRDFSVADVLGQSRGLNDDAADPRGVYLIRATGQGTPVVYQFEMRDPQTVALAGRFRVRDKDTVYISNAPFTQTRKALGAITQSLGGIRSAVTVVP</sequence>
<evidence type="ECO:0000256" key="11">
    <source>
        <dbReference type="ARBA" id="ARBA00023136"/>
    </source>
</evidence>
<proteinExistence type="inferred from homology"/>
<dbReference type="GO" id="GO:0015159">
    <property type="term" value="F:polysaccharide transmembrane transporter activity"/>
    <property type="evidence" value="ECO:0007669"/>
    <property type="project" value="InterPro"/>
</dbReference>
<protein>
    <submittedName>
        <fullName evidence="18">Polysaccharide biosynthesis/export family protein</fullName>
    </submittedName>
</protein>
<dbReference type="PANTHER" id="PTHR33619">
    <property type="entry name" value="POLYSACCHARIDE EXPORT PROTEIN GFCE-RELATED"/>
    <property type="match status" value="1"/>
</dbReference>
<dbReference type="InterPro" id="IPR049712">
    <property type="entry name" value="Poly_export"/>
</dbReference>
<evidence type="ECO:0000256" key="8">
    <source>
        <dbReference type="ARBA" id="ARBA00023047"/>
    </source>
</evidence>
<dbReference type="InterPro" id="IPR003715">
    <property type="entry name" value="Poly_export_N"/>
</dbReference>
<feature type="signal peptide" evidence="15">
    <location>
        <begin position="1"/>
        <end position="21"/>
    </location>
</feature>
<keyword evidence="11" id="KW-0472">Membrane</keyword>
<accession>A0A7G9SBR9</accession>
<keyword evidence="13" id="KW-0998">Cell outer membrane</keyword>
<evidence type="ECO:0000256" key="4">
    <source>
        <dbReference type="ARBA" id="ARBA00022452"/>
    </source>
</evidence>
<feature type="domain" description="Polysaccharide export protein N-terminal" evidence="16">
    <location>
        <begin position="71"/>
        <end position="149"/>
    </location>
</feature>
<keyword evidence="3" id="KW-0813">Transport</keyword>
<evidence type="ECO:0000256" key="3">
    <source>
        <dbReference type="ARBA" id="ARBA00022448"/>
    </source>
</evidence>
<dbReference type="Gene3D" id="3.10.560.10">
    <property type="entry name" value="Outer membrane lipoprotein wza domain like"/>
    <property type="match status" value="2"/>
</dbReference>
<dbReference type="Proteomes" id="UP000515955">
    <property type="component" value="Chromosome"/>
</dbReference>